<dbReference type="GO" id="GO:0003676">
    <property type="term" value="F:nucleic acid binding"/>
    <property type="evidence" value="ECO:0007669"/>
    <property type="project" value="InterPro"/>
</dbReference>
<dbReference type="AlphaFoldDB" id="A0A8X6SW98"/>
<dbReference type="EMBL" id="BMAU01021350">
    <property type="protein sequence ID" value="GFY19000.1"/>
    <property type="molecule type" value="Genomic_DNA"/>
</dbReference>
<reference evidence="1" key="1">
    <citation type="submission" date="2020-08" db="EMBL/GenBank/DDBJ databases">
        <title>Multicomponent nature underlies the extraordinary mechanical properties of spider dragline silk.</title>
        <authorList>
            <person name="Kono N."/>
            <person name="Nakamura H."/>
            <person name="Mori M."/>
            <person name="Yoshida Y."/>
            <person name="Ohtoshi R."/>
            <person name="Malay A.D."/>
            <person name="Moran D.A.P."/>
            <person name="Tomita M."/>
            <person name="Numata K."/>
            <person name="Arakawa K."/>
        </authorList>
    </citation>
    <scope>NUCLEOTIDE SEQUENCE</scope>
</reference>
<keyword evidence="2" id="KW-1185">Reference proteome</keyword>
<protein>
    <submittedName>
        <fullName evidence="1">Uncharacterized protein</fullName>
    </submittedName>
</protein>
<dbReference type="Gene3D" id="3.30.420.10">
    <property type="entry name" value="Ribonuclease H-like superfamily/Ribonuclease H"/>
    <property type="match status" value="1"/>
</dbReference>
<sequence length="103" mass="11880">MRSLEDADKNGWTVVYFSAMVVTIDLGPQQIGSPTMHRRHFENCFATVPLAVPWPYFREDKARSRVAIKCLTACQTLPWPARLPDLSSIEHVLDMMKRRLHLL</sequence>
<organism evidence="1 2">
    <name type="scientific">Trichonephila clavipes</name>
    <name type="common">Golden silk orbweaver</name>
    <name type="synonym">Nephila clavipes</name>
    <dbReference type="NCBI Taxonomy" id="2585209"/>
    <lineage>
        <taxon>Eukaryota</taxon>
        <taxon>Metazoa</taxon>
        <taxon>Ecdysozoa</taxon>
        <taxon>Arthropoda</taxon>
        <taxon>Chelicerata</taxon>
        <taxon>Arachnida</taxon>
        <taxon>Araneae</taxon>
        <taxon>Araneomorphae</taxon>
        <taxon>Entelegynae</taxon>
        <taxon>Araneoidea</taxon>
        <taxon>Nephilidae</taxon>
        <taxon>Trichonephila</taxon>
    </lineage>
</organism>
<dbReference type="Proteomes" id="UP000887159">
    <property type="component" value="Unassembled WGS sequence"/>
</dbReference>
<evidence type="ECO:0000313" key="1">
    <source>
        <dbReference type="EMBL" id="GFY19000.1"/>
    </source>
</evidence>
<gene>
    <name evidence="1" type="ORF">TNCV_3876881</name>
</gene>
<evidence type="ECO:0000313" key="2">
    <source>
        <dbReference type="Proteomes" id="UP000887159"/>
    </source>
</evidence>
<name>A0A8X6SW98_TRICX</name>
<comment type="caution">
    <text evidence="1">The sequence shown here is derived from an EMBL/GenBank/DDBJ whole genome shotgun (WGS) entry which is preliminary data.</text>
</comment>
<proteinExistence type="predicted"/>
<dbReference type="InterPro" id="IPR036397">
    <property type="entry name" value="RNaseH_sf"/>
</dbReference>
<accession>A0A8X6SW98</accession>